<gene>
    <name evidence="1" type="ORF">AN403_3522</name>
</gene>
<accession>A0A0P8XQ81</accession>
<organism evidence="1 2">
    <name type="scientific">Pseudomonas fluorescens</name>
    <dbReference type="NCBI Taxonomy" id="294"/>
    <lineage>
        <taxon>Bacteria</taxon>
        <taxon>Pseudomonadati</taxon>
        <taxon>Pseudomonadota</taxon>
        <taxon>Gammaproteobacteria</taxon>
        <taxon>Pseudomonadales</taxon>
        <taxon>Pseudomonadaceae</taxon>
        <taxon>Pseudomonas</taxon>
    </lineage>
</organism>
<dbReference type="PATRIC" id="fig|294.162.peg.3286"/>
<protein>
    <submittedName>
        <fullName evidence="1">Uncharacterized protein</fullName>
    </submittedName>
</protein>
<dbReference type="EMBL" id="LJXB01000079">
    <property type="protein sequence ID" value="KPU59012.1"/>
    <property type="molecule type" value="Genomic_DNA"/>
</dbReference>
<sequence length="90" mass="9655">MNAQLITQVKVLAGLYQMIGNASLISANDNDDALAISVFVDAFELLKSAPLDVVEVNRRYLAAFNSGKALAGLIEAERVQIIASYRGGEQ</sequence>
<evidence type="ECO:0000313" key="2">
    <source>
        <dbReference type="Proteomes" id="UP000050349"/>
    </source>
</evidence>
<dbReference type="Proteomes" id="UP000050349">
    <property type="component" value="Unassembled WGS sequence"/>
</dbReference>
<comment type="caution">
    <text evidence="1">The sequence shown here is derived from an EMBL/GenBank/DDBJ whole genome shotgun (WGS) entry which is preliminary data.</text>
</comment>
<reference evidence="1 2" key="1">
    <citation type="submission" date="2015-09" db="EMBL/GenBank/DDBJ databases">
        <authorList>
            <person name="Jackson K.R."/>
            <person name="Lunt B.L."/>
            <person name="Fisher J.N.B."/>
            <person name="Gardner A.V."/>
            <person name="Bailey M.E."/>
            <person name="Deus L.M."/>
            <person name="Earl A.S."/>
            <person name="Gibby P.D."/>
            <person name="Hartmann K.A."/>
            <person name="Liu J.E."/>
            <person name="Manci A.M."/>
            <person name="Nielsen D.A."/>
            <person name="Solomon M.B."/>
            <person name="Breakwell D.P."/>
            <person name="Burnett S.H."/>
            <person name="Grose J.H."/>
        </authorList>
    </citation>
    <scope>NUCLEOTIDE SEQUENCE [LARGE SCALE GENOMIC DNA]</scope>
    <source>
        <strain evidence="1 2">S613</strain>
    </source>
</reference>
<proteinExistence type="predicted"/>
<evidence type="ECO:0000313" key="1">
    <source>
        <dbReference type="EMBL" id="KPU59012.1"/>
    </source>
</evidence>
<dbReference type="RefSeq" id="WP_057398282.1">
    <property type="nucleotide sequence ID" value="NZ_LJXB01000079.1"/>
</dbReference>
<name>A0A0P8XQ81_PSEFL</name>
<dbReference type="AlphaFoldDB" id="A0A0P8XQ81"/>